<reference evidence="2 3" key="1">
    <citation type="submission" date="2023-02" db="EMBL/GenBank/DDBJ databases">
        <title>Pseudomonas chrutzelriedensis sp. nov., a potently antifungal strain isolated from moss.</title>
        <authorList>
            <person name="Schnyder A."/>
            <person name="Kalawong R."/>
            <person name="Eberl L."/>
            <person name="Agnoli K."/>
        </authorList>
    </citation>
    <scope>NUCLEOTIDE SEQUENCE [LARGE SCALE GENOMIC DNA]</scope>
    <source>
        <strain evidence="2 3">681</strain>
    </source>
</reference>
<evidence type="ECO:0000313" key="2">
    <source>
        <dbReference type="EMBL" id="MDI2592401.1"/>
    </source>
</evidence>
<organism evidence="2 3">
    <name type="scientific">Pseudomonas fungipugnans</name>
    <dbReference type="NCBI Taxonomy" id="3024217"/>
    <lineage>
        <taxon>Bacteria</taxon>
        <taxon>Pseudomonadati</taxon>
        <taxon>Pseudomonadota</taxon>
        <taxon>Gammaproteobacteria</taxon>
        <taxon>Pseudomonadales</taxon>
        <taxon>Pseudomonadaceae</taxon>
        <taxon>Pseudomonas</taxon>
    </lineage>
</organism>
<dbReference type="EMBL" id="JARBWL010000001">
    <property type="protein sequence ID" value="MDI2592401.1"/>
    <property type="molecule type" value="Genomic_DNA"/>
</dbReference>
<feature type="region of interest" description="Disordered" evidence="1">
    <location>
        <begin position="284"/>
        <end position="338"/>
    </location>
</feature>
<protein>
    <submittedName>
        <fullName evidence="2">RHS repeat-associated core domain-containing protein</fullName>
    </submittedName>
</protein>
<comment type="caution">
    <text evidence="2">The sequence shown here is derived from an EMBL/GenBank/DDBJ whole genome shotgun (WGS) entry which is preliminary data.</text>
</comment>
<keyword evidence="3" id="KW-1185">Reference proteome</keyword>
<sequence>MPDSPRETILCRYRYDPLDRLADCEPSAQADIQRFYCKSRLATEVQGAVQTSVFQHEDQLLAQRQAQSGRFDTTLLATDQQRSALNALDATQPNPFAYSPYGHRPQGNGLLSLLGFNGERPDPVTGHYHLGKGYRQFNPVLMRFNSPDSWSPFGEGGVNAYAYCGGDPVNRSDPSGHLGPKLPFGTVRRASYRVSEAVTFSRSIKVSTHTTTVISAGPQALPKMSKTATSSSTNVTSLASQTPTLTRVPTEQVNYHAVHLEIDLPSPVPASPGHRFQDISRSARTPDTFLPGQTMYGNGGMNGPRVRLLPTESTLTRGTTDPSRGTMSSAPQPQLSPAQVEAEWQRMLAEQADSTGFGGQDVLSGNMGRIRR</sequence>
<gene>
    <name evidence="2" type="ORF">POF45_13365</name>
</gene>
<feature type="compositionally biased region" description="Polar residues" evidence="1">
    <location>
        <begin position="311"/>
        <end position="337"/>
    </location>
</feature>
<proteinExistence type="predicted"/>
<feature type="region of interest" description="Disordered" evidence="1">
    <location>
        <begin position="351"/>
        <end position="372"/>
    </location>
</feature>
<dbReference type="InterPro" id="IPR022385">
    <property type="entry name" value="Rhs_assc_core"/>
</dbReference>
<evidence type="ECO:0000313" key="3">
    <source>
        <dbReference type="Proteomes" id="UP001159100"/>
    </source>
</evidence>
<feature type="region of interest" description="Disordered" evidence="1">
    <location>
        <begin position="224"/>
        <end position="245"/>
    </location>
</feature>
<accession>A0ABT6QNS9</accession>
<dbReference type="RefSeq" id="WP_282315839.1">
    <property type="nucleotide sequence ID" value="NZ_JARBWL010000001.1"/>
</dbReference>
<dbReference type="SUPFAM" id="SSF56399">
    <property type="entry name" value="ADP-ribosylation"/>
    <property type="match status" value="1"/>
</dbReference>
<evidence type="ECO:0000256" key="1">
    <source>
        <dbReference type="SAM" id="MobiDB-lite"/>
    </source>
</evidence>
<feature type="compositionally biased region" description="Polar residues" evidence="1">
    <location>
        <begin position="226"/>
        <end position="245"/>
    </location>
</feature>
<dbReference type="NCBIfam" id="TIGR03696">
    <property type="entry name" value="Rhs_assc_core"/>
    <property type="match status" value="1"/>
</dbReference>
<name>A0ABT6QNS9_9PSED</name>
<dbReference type="Proteomes" id="UP001159100">
    <property type="component" value="Unassembled WGS sequence"/>
</dbReference>
<dbReference type="Gene3D" id="2.180.10.10">
    <property type="entry name" value="RHS repeat-associated core"/>
    <property type="match status" value="1"/>
</dbReference>